<dbReference type="OrthoDB" id="9781032at2"/>
<evidence type="ECO:0000259" key="2">
    <source>
        <dbReference type="Pfam" id="PF07687"/>
    </source>
</evidence>
<dbReference type="GO" id="GO:0046657">
    <property type="term" value="P:folic acid catabolic process"/>
    <property type="evidence" value="ECO:0007669"/>
    <property type="project" value="TreeGrafter"/>
</dbReference>
<feature type="domain" description="Peptidase M20 dimerisation" evidence="2">
    <location>
        <begin position="178"/>
        <end position="268"/>
    </location>
</feature>
<accession>A0A0X8FAU4</accession>
<dbReference type="InterPro" id="IPR052030">
    <property type="entry name" value="Peptidase_M20/M20A_hydrolases"/>
</dbReference>
<dbReference type="FunFam" id="3.30.70.360:FF:000004">
    <property type="entry name" value="Peptidase M20 domain-containing protein 2"/>
    <property type="match status" value="1"/>
</dbReference>
<dbReference type="RefSeq" id="WP_067972903.1">
    <property type="nucleotide sequence ID" value="NZ_CAJHKM010000004.1"/>
</dbReference>
<dbReference type="GeneID" id="92903023"/>
<name>A0A0X8FAU4_9LACT</name>
<reference evidence="3 5" key="1">
    <citation type="journal article" date="2016" name="Genome Announc.">
        <title>Complete Genome Sequences of Aerococcus christensenii CCUG 28831T, Aerococcus sanguinicola CCUG 43001T, Aerococcus urinae CCUG 36881T, Aerococcus urinaeequi CCUG 28094T, Aerococcus urinaehominis CCUG 42038 BT, and Aerococcus viridans CCUG 4311T.</title>
        <authorList>
            <person name="Carkaci D."/>
            <person name="Dargis R."/>
            <person name="Nielsen X.C."/>
            <person name="Skovgaard O."/>
            <person name="Fuursted K."/>
            <person name="Christensen J.J."/>
        </authorList>
    </citation>
    <scope>NUCLEOTIDE SEQUENCE [LARGE SCALE GENOMIC DNA]</scope>
    <source>
        <strain evidence="3 5">CCUG43001</strain>
    </source>
</reference>
<dbReference type="Gene3D" id="3.30.70.360">
    <property type="match status" value="1"/>
</dbReference>
<sequence length="402" mass="43214">MSVETLKEEIVNFVDQNLSTYQENALRIHSQPETSNHEYFAQDVLTKQLEAEGFTVKRDVAGHPTGFDARYKADKEGPVLAFLAEFDALEGLGHGCGHNLFGNYSSLAAAALKSVIDQVGGEIRVYGTPGEEGGENGSAKESFVREGFFDDVDAALCAHPGSGKHIPTSHLLANDPVDIEFFGKSSHATAAPEEGISALTPLIQTFVGIDALRFHLPKDVSIHGVILDGGQAANVVPDYSRGRFYIRAKNRKTLDEVREKVKRIAEGAAHGTGAELKFGLFQNKVDDMIITESFDQLFFKQIDWAGLTADEIGEADSQAHGSSDVGNVSYAVPTIQPFLAISKENIPGHSQALVDAAGSEEGLDSIRIAAILLACTALDLILEPDTLAQIQADHQESLARGN</sequence>
<dbReference type="AlphaFoldDB" id="A0A0X8FAU4"/>
<dbReference type="GO" id="GO:0005737">
    <property type="term" value="C:cytoplasm"/>
    <property type="evidence" value="ECO:0007669"/>
    <property type="project" value="TreeGrafter"/>
</dbReference>
<gene>
    <name evidence="3" type="ORF">AWM72_02935</name>
    <name evidence="4" type="ORF">CYJ28_06160</name>
</gene>
<dbReference type="InterPro" id="IPR017439">
    <property type="entry name" value="Amidohydrolase"/>
</dbReference>
<comment type="similarity">
    <text evidence="1">Belongs to the peptidase M20A family.</text>
</comment>
<dbReference type="InterPro" id="IPR011650">
    <property type="entry name" value="Peptidase_M20_dimer"/>
</dbReference>
<dbReference type="Proteomes" id="UP000234239">
    <property type="component" value="Unassembled WGS sequence"/>
</dbReference>
<dbReference type="PANTHER" id="PTHR30575">
    <property type="entry name" value="PEPTIDASE M20"/>
    <property type="match status" value="1"/>
</dbReference>
<proteinExistence type="inferred from homology"/>
<organism evidence="3 5">
    <name type="scientific">Aerococcus sanguinicola</name>
    <dbReference type="NCBI Taxonomy" id="119206"/>
    <lineage>
        <taxon>Bacteria</taxon>
        <taxon>Bacillati</taxon>
        <taxon>Bacillota</taxon>
        <taxon>Bacilli</taxon>
        <taxon>Lactobacillales</taxon>
        <taxon>Aerococcaceae</taxon>
        <taxon>Aerococcus</taxon>
    </lineage>
</organism>
<dbReference type="SUPFAM" id="SSF55031">
    <property type="entry name" value="Bacterial exopeptidase dimerisation domain"/>
    <property type="match status" value="1"/>
</dbReference>
<dbReference type="GO" id="GO:0016805">
    <property type="term" value="F:dipeptidase activity"/>
    <property type="evidence" value="ECO:0007669"/>
    <property type="project" value="InterPro"/>
</dbReference>
<dbReference type="CDD" id="cd03887">
    <property type="entry name" value="M20_Acy1L2"/>
    <property type="match status" value="1"/>
</dbReference>
<dbReference type="Gene3D" id="3.40.630.10">
    <property type="entry name" value="Zn peptidases"/>
    <property type="match status" value="1"/>
</dbReference>
<dbReference type="NCBIfam" id="TIGR01891">
    <property type="entry name" value="amidohydrolases"/>
    <property type="match status" value="1"/>
</dbReference>
<protein>
    <recommendedName>
        <fullName evidence="1">Peptidase M20 domain-containing protein 2</fullName>
    </recommendedName>
</protein>
<reference evidence="4 6" key="3">
    <citation type="submission" date="2017-12" db="EMBL/GenBank/DDBJ databases">
        <title>Phylogenetic diversity of female urinary microbiome.</title>
        <authorList>
            <person name="Thomas-White K."/>
            <person name="Wolfe A.J."/>
        </authorList>
    </citation>
    <scope>NUCLEOTIDE SEQUENCE [LARGE SCALE GENOMIC DNA]</scope>
    <source>
        <strain evidence="4 6">UMB0139</strain>
    </source>
</reference>
<dbReference type="EMBL" id="CP014160">
    <property type="protein sequence ID" value="AMB93780.1"/>
    <property type="molecule type" value="Genomic_DNA"/>
</dbReference>
<dbReference type="SUPFAM" id="SSF53187">
    <property type="entry name" value="Zn-dependent exopeptidases"/>
    <property type="match status" value="1"/>
</dbReference>
<dbReference type="Proteomes" id="UP000069912">
    <property type="component" value="Chromosome"/>
</dbReference>
<evidence type="ECO:0000313" key="6">
    <source>
        <dbReference type="Proteomes" id="UP000234239"/>
    </source>
</evidence>
<dbReference type="InterPro" id="IPR017144">
    <property type="entry name" value="Xaa-Arg_dipeptidase"/>
</dbReference>
<evidence type="ECO:0000313" key="3">
    <source>
        <dbReference type="EMBL" id="AMB93780.1"/>
    </source>
</evidence>
<dbReference type="PANTHER" id="PTHR30575:SF0">
    <property type="entry name" value="XAA-ARG DIPEPTIDASE"/>
    <property type="match status" value="1"/>
</dbReference>
<reference evidence="5" key="2">
    <citation type="submission" date="2016-01" db="EMBL/GenBank/DDBJ databases">
        <title>Six Aerococcus type strain genome sequencing and assembly using PacBio and Illumina Hiseq.</title>
        <authorList>
            <person name="Carkaci D."/>
            <person name="Dargis R."/>
            <person name="Nielsen X.C."/>
            <person name="Skovgaard O."/>
            <person name="Fuursted K."/>
            <person name="Christensen J.J."/>
        </authorList>
    </citation>
    <scope>NUCLEOTIDE SEQUENCE [LARGE SCALE GENOMIC DNA]</scope>
    <source>
        <strain evidence="5">CCUG43001</strain>
    </source>
</reference>
<evidence type="ECO:0000256" key="1">
    <source>
        <dbReference type="PIRNR" id="PIRNR037226"/>
    </source>
</evidence>
<dbReference type="PIRSF" id="PIRSF037226">
    <property type="entry name" value="Amidohydrolase_ACY1L2_prd"/>
    <property type="match status" value="1"/>
</dbReference>
<dbReference type="KEGG" id="asan:AWM72_02935"/>
<evidence type="ECO:0000313" key="5">
    <source>
        <dbReference type="Proteomes" id="UP000069912"/>
    </source>
</evidence>
<dbReference type="InterPro" id="IPR036264">
    <property type="entry name" value="Bact_exopeptidase_dim_dom"/>
</dbReference>
<keyword evidence="5" id="KW-1185">Reference proteome</keyword>
<dbReference type="GO" id="GO:0071713">
    <property type="term" value="F:para-aminobenzoyl-glutamate hydrolase activity"/>
    <property type="evidence" value="ECO:0007669"/>
    <property type="project" value="TreeGrafter"/>
</dbReference>
<dbReference type="Pfam" id="PF07687">
    <property type="entry name" value="M20_dimer"/>
    <property type="match status" value="1"/>
</dbReference>
<dbReference type="EMBL" id="PKGY01000003">
    <property type="protein sequence ID" value="PKZ21489.1"/>
    <property type="molecule type" value="Genomic_DNA"/>
</dbReference>
<keyword evidence="3" id="KW-0378">Hydrolase</keyword>
<evidence type="ECO:0000313" key="4">
    <source>
        <dbReference type="EMBL" id="PKZ21489.1"/>
    </source>
</evidence>